<dbReference type="Pfam" id="PF04102">
    <property type="entry name" value="SlyX"/>
    <property type="match status" value="1"/>
</dbReference>
<evidence type="ECO:0000313" key="2">
    <source>
        <dbReference type="EMBL" id="MEC5387074.1"/>
    </source>
</evidence>
<evidence type="ECO:0000256" key="1">
    <source>
        <dbReference type="SAM" id="Coils"/>
    </source>
</evidence>
<comment type="caution">
    <text evidence="2">The sequence shown here is derived from an EMBL/GenBank/DDBJ whole genome shotgun (WGS) entry which is preliminary data.</text>
</comment>
<dbReference type="PANTHER" id="PTHR36508">
    <property type="entry name" value="PROTEIN SLYX"/>
    <property type="match status" value="1"/>
</dbReference>
<proteinExistence type="predicted"/>
<keyword evidence="1" id="KW-0175">Coiled coil</keyword>
<evidence type="ECO:0000313" key="3">
    <source>
        <dbReference type="Proteomes" id="UP001331561"/>
    </source>
</evidence>
<accession>A0ABU6K656</accession>
<organism evidence="2 3">
    <name type="scientific">Uliginosibacterium silvisoli</name>
    <dbReference type="NCBI Taxonomy" id="3114758"/>
    <lineage>
        <taxon>Bacteria</taxon>
        <taxon>Pseudomonadati</taxon>
        <taxon>Pseudomonadota</taxon>
        <taxon>Betaproteobacteria</taxon>
        <taxon>Rhodocyclales</taxon>
        <taxon>Zoogloeaceae</taxon>
        <taxon>Uliginosibacterium</taxon>
    </lineage>
</organism>
<dbReference type="EMBL" id="JAYXHS010000003">
    <property type="protein sequence ID" value="MEC5387074.1"/>
    <property type="molecule type" value="Genomic_DNA"/>
</dbReference>
<dbReference type="Proteomes" id="UP001331561">
    <property type="component" value="Unassembled WGS sequence"/>
</dbReference>
<sequence length="66" mass="7932">MEDRLINLESKLAFAEHLLEELNHTVFRQQEQLDHLQQQLRLLYQQMQTNTSAEKTDARDNIPPHY</sequence>
<dbReference type="Gene3D" id="1.20.5.300">
    <property type="match status" value="1"/>
</dbReference>
<reference evidence="2 3" key="1">
    <citation type="submission" date="2024-01" db="EMBL/GenBank/DDBJ databases">
        <title>Uliginosibacterium soil sp. nov.</title>
        <authorList>
            <person name="Lv Y."/>
        </authorList>
    </citation>
    <scope>NUCLEOTIDE SEQUENCE [LARGE SCALE GENOMIC DNA]</scope>
    <source>
        <strain evidence="2 3">H3</strain>
    </source>
</reference>
<protein>
    <submittedName>
        <fullName evidence="2">SlyX family protein</fullName>
    </submittedName>
</protein>
<dbReference type="PANTHER" id="PTHR36508:SF1">
    <property type="entry name" value="PROTEIN SLYX"/>
    <property type="match status" value="1"/>
</dbReference>
<name>A0ABU6K656_9RHOO</name>
<feature type="coiled-coil region" evidence="1">
    <location>
        <begin position="5"/>
        <end position="46"/>
    </location>
</feature>
<dbReference type="NCBIfam" id="NF003316">
    <property type="entry name" value="PRK04325.1"/>
    <property type="match status" value="1"/>
</dbReference>
<keyword evidence="3" id="KW-1185">Reference proteome</keyword>
<dbReference type="InterPro" id="IPR007236">
    <property type="entry name" value="SlyX"/>
</dbReference>
<gene>
    <name evidence="2" type="ORF">VVD49_15200</name>
</gene>
<dbReference type="RefSeq" id="WP_327600055.1">
    <property type="nucleotide sequence ID" value="NZ_JAYXHS010000003.1"/>
</dbReference>